<name>A0A7X3SKP3_9FIRM</name>
<keyword evidence="3" id="KW-0804">Transcription</keyword>
<evidence type="ECO:0000313" key="6">
    <source>
        <dbReference type="Proteomes" id="UP000460412"/>
    </source>
</evidence>
<dbReference type="AlphaFoldDB" id="A0A7X3SKP3"/>
<dbReference type="InterPro" id="IPR018062">
    <property type="entry name" value="HTH_AraC-typ_CS"/>
</dbReference>
<dbReference type="PANTHER" id="PTHR43280:SF2">
    <property type="entry name" value="HTH-TYPE TRANSCRIPTIONAL REGULATOR EXSA"/>
    <property type="match status" value="1"/>
</dbReference>
<evidence type="ECO:0000313" key="5">
    <source>
        <dbReference type="EMBL" id="MXP77576.1"/>
    </source>
</evidence>
<dbReference type="PANTHER" id="PTHR43280">
    <property type="entry name" value="ARAC-FAMILY TRANSCRIPTIONAL REGULATOR"/>
    <property type="match status" value="1"/>
</dbReference>
<accession>A0A7X3SKP3</accession>
<dbReference type="InterPro" id="IPR037923">
    <property type="entry name" value="HTH-like"/>
</dbReference>
<dbReference type="SMART" id="SM00342">
    <property type="entry name" value="HTH_ARAC"/>
    <property type="match status" value="1"/>
</dbReference>
<dbReference type="InterPro" id="IPR020449">
    <property type="entry name" value="Tscrpt_reg_AraC-type_HTH"/>
</dbReference>
<dbReference type="RefSeq" id="WP_159752997.1">
    <property type="nucleotide sequence ID" value="NZ_CASZNZ010000014.1"/>
</dbReference>
<dbReference type="GO" id="GO:0003700">
    <property type="term" value="F:DNA-binding transcription factor activity"/>
    <property type="evidence" value="ECO:0007669"/>
    <property type="project" value="InterPro"/>
</dbReference>
<reference evidence="5 6" key="1">
    <citation type="submission" date="2019-12" db="EMBL/GenBank/DDBJ databases">
        <title>Sporaefaciens musculi gen. nov., sp. nov., a novel bacterium isolated from the caecum of an obese mouse.</title>
        <authorList>
            <person name="Rasmussen T.S."/>
            <person name="Streidl T."/>
            <person name="Hitch T.C.A."/>
            <person name="Wortmann E."/>
            <person name="Deptula P."/>
            <person name="Hansen M."/>
            <person name="Nielsen D.S."/>
            <person name="Clavel T."/>
            <person name="Vogensen F.K."/>
        </authorList>
    </citation>
    <scope>NUCLEOTIDE SEQUENCE [LARGE SCALE GENOMIC DNA]</scope>
    <source>
        <strain evidence="5 6">WCA-9-b2</strain>
    </source>
</reference>
<keyword evidence="6" id="KW-1185">Reference proteome</keyword>
<dbReference type="InterPro" id="IPR009057">
    <property type="entry name" value="Homeodomain-like_sf"/>
</dbReference>
<evidence type="ECO:0000259" key="4">
    <source>
        <dbReference type="SMART" id="SM00342"/>
    </source>
</evidence>
<proteinExistence type="predicted"/>
<dbReference type="Gene3D" id="2.60.120.280">
    <property type="entry name" value="Regulatory protein AraC"/>
    <property type="match status" value="1"/>
</dbReference>
<dbReference type="InterPro" id="IPR018060">
    <property type="entry name" value="HTH_AraC"/>
</dbReference>
<dbReference type="Pfam" id="PF12833">
    <property type="entry name" value="HTH_18"/>
    <property type="match status" value="1"/>
</dbReference>
<protein>
    <submittedName>
        <fullName evidence="5">Helix-turn-helix domain-containing protein</fullName>
    </submittedName>
</protein>
<organism evidence="5 6">
    <name type="scientific">Sporofaciens musculi</name>
    <dbReference type="NCBI Taxonomy" id="2681861"/>
    <lineage>
        <taxon>Bacteria</taxon>
        <taxon>Bacillati</taxon>
        <taxon>Bacillota</taxon>
        <taxon>Clostridia</taxon>
        <taxon>Lachnospirales</taxon>
        <taxon>Lachnospiraceae</taxon>
        <taxon>Sporofaciens</taxon>
    </lineage>
</organism>
<dbReference type="Pfam" id="PF02311">
    <property type="entry name" value="AraC_binding"/>
    <property type="match status" value="1"/>
</dbReference>
<evidence type="ECO:0000256" key="2">
    <source>
        <dbReference type="ARBA" id="ARBA00023125"/>
    </source>
</evidence>
<keyword evidence="2" id="KW-0238">DNA-binding</keyword>
<dbReference type="GO" id="GO:0043565">
    <property type="term" value="F:sequence-specific DNA binding"/>
    <property type="evidence" value="ECO:0007669"/>
    <property type="project" value="InterPro"/>
</dbReference>
<evidence type="ECO:0000256" key="3">
    <source>
        <dbReference type="ARBA" id="ARBA00023163"/>
    </source>
</evidence>
<comment type="caution">
    <text evidence="5">The sequence shown here is derived from an EMBL/GenBank/DDBJ whole genome shotgun (WGS) entry which is preliminary data.</text>
</comment>
<dbReference type="PROSITE" id="PS00041">
    <property type="entry name" value="HTH_ARAC_FAMILY_1"/>
    <property type="match status" value="1"/>
</dbReference>
<gene>
    <name evidence="5" type="ORF">GN277_20140</name>
</gene>
<keyword evidence="1" id="KW-0805">Transcription regulation</keyword>
<dbReference type="SUPFAM" id="SSF51215">
    <property type="entry name" value="Regulatory protein AraC"/>
    <property type="match status" value="1"/>
</dbReference>
<dbReference type="SUPFAM" id="SSF46689">
    <property type="entry name" value="Homeodomain-like"/>
    <property type="match status" value="2"/>
</dbReference>
<feature type="domain" description="HTH araC/xylS-type" evidence="4">
    <location>
        <begin position="181"/>
        <end position="265"/>
    </location>
</feature>
<sequence length="268" mass="31052">MAIHYRNFPVIEPFIFDSIGCCWSQDRVLRPKGFPLYHYLQTEQGCGTVKVQGTEYVLNENEGLLISPYLHHSYERNTEEWLTAFATFTGTIHSSIDKMVGNKPIIFIEKEQGAMISALINEIMENWDLLSADTRALSLKCYDLLMHFTNSRHPRPLTDEPLYLRYVAPIIKEIETHYNSELTVSDLSGRVYVTPQYLSRLFRRFLGCSVYEYLTTFRINKARELLVSNPRMEVQQIAAETGFSDASHFIAMFKKITGVTPLEFRRLN</sequence>
<dbReference type="EMBL" id="WUQX01000001">
    <property type="protein sequence ID" value="MXP77576.1"/>
    <property type="molecule type" value="Genomic_DNA"/>
</dbReference>
<dbReference type="InterPro" id="IPR003313">
    <property type="entry name" value="AraC-bd"/>
</dbReference>
<evidence type="ECO:0000256" key="1">
    <source>
        <dbReference type="ARBA" id="ARBA00023015"/>
    </source>
</evidence>
<dbReference type="Gene3D" id="1.10.10.60">
    <property type="entry name" value="Homeodomain-like"/>
    <property type="match status" value="2"/>
</dbReference>
<dbReference type="PRINTS" id="PR00032">
    <property type="entry name" value="HTHARAC"/>
</dbReference>
<dbReference type="Proteomes" id="UP000460412">
    <property type="component" value="Unassembled WGS sequence"/>
</dbReference>